<protein>
    <submittedName>
        <fullName evidence="1">Uncharacterized protein</fullName>
    </submittedName>
</protein>
<dbReference type="Pfam" id="PF05056">
    <property type="entry name" value="DUF674"/>
    <property type="match status" value="2"/>
</dbReference>
<dbReference type="OrthoDB" id="2014278at2759"/>
<dbReference type="Proteomes" id="UP000516437">
    <property type="component" value="Chromosome 1"/>
</dbReference>
<organism evidence="1 2">
    <name type="scientific">Morella rubra</name>
    <name type="common">Chinese bayberry</name>
    <dbReference type="NCBI Taxonomy" id="262757"/>
    <lineage>
        <taxon>Eukaryota</taxon>
        <taxon>Viridiplantae</taxon>
        <taxon>Streptophyta</taxon>
        <taxon>Embryophyta</taxon>
        <taxon>Tracheophyta</taxon>
        <taxon>Spermatophyta</taxon>
        <taxon>Magnoliopsida</taxon>
        <taxon>eudicotyledons</taxon>
        <taxon>Gunneridae</taxon>
        <taxon>Pentapetalae</taxon>
        <taxon>rosids</taxon>
        <taxon>fabids</taxon>
        <taxon>Fagales</taxon>
        <taxon>Myricaceae</taxon>
        <taxon>Morella</taxon>
    </lineage>
</organism>
<comment type="caution">
    <text evidence="1">The sequence shown here is derived from an EMBL/GenBank/DDBJ whole genome shotgun (WGS) entry which is preliminary data.</text>
</comment>
<evidence type="ECO:0000313" key="1">
    <source>
        <dbReference type="EMBL" id="KAB1224825.1"/>
    </source>
</evidence>
<accession>A0A6A1WHS0</accession>
<proteinExistence type="predicted"/>
<name>A0A6A1WHS0_9ROSI</name>
<dbReference type="InterPro" id="IPR007750">
    <property type="entry name" value="DUF674"/>
</dbReference>
<evidence type="ECO:0000313" key="2">
    <source>
        <dbReference type="Proteomes" id="UP000516437"/>
    </source>
</evidence>
<dbReference type="EMBL" id="RXIC02000019">
    <property type="protein sequence ID" value="KAB1224825.1"/>
    <property type="molecule type" value="Genomic_DNA"/>
</dbReference>
<dbReference type="PANTHER" id="PTHR33103:SF19">
    <property type="entry name" value="OS09G0544700 PROTEIN"/>
    <property type="match status" value="1"/>
</dbReference>
<dbReference type="AlphaFoldDB" id="A0A6A1WHS0"/>
<reference evidence="1 2" key="1">
    <citation type="journal article" date="2019" name="Plant Biotechnol. J.">
        <title>The red bayberry genome and genetic basis of sex determination.</title>
        <authorList>
            <person name="Jia H.M."/>
            <person name="Jia H.J."/>
            <person name="Cai Q.L."/>
            <person name="Wang Y."/>
            <person name="Zhao H.B."/>
            <person name="Yang W.F."/>
            <person name="Wang G.Y."/>
            <person name="Li Y.H."/>
            <person name="Zhan D.L."/>
            <person name="Shen Y.T."/>
            <person name="Niu Q.F."/>
            <person name="Chang L."/>
            <person name="Qiu J."/>
            <person name="Zhao L."/>
            <person name="Xie H.B."/>
            <person name="Fu W.Y."/>
            <person name="Jin J."/>
            <person name="Li X.W."/>
            <person name="Jiao Y."/>
            <person name="Zhou C.C."/>
            <person name="Tu T."/>
            <person name="Chai C.Y."/>
            <person name="Gao J.L."/>
            <person name="Fan L.J."/>
            <person name="van de Weg E."/>
            <person name="Wang J.Y."/>
            <person name="Gao Z.S."/>
        </authorList>
    </citation>
    <scope>NUCLEOTIDE SEQUENCE [LARGE SCALE GENOMIC DNA]</scope>
    <source>
        <tissue evidence="1">Leaves</tissue>
    </source>
</reference>
<gene>
    <name evidence="1" type="ORF">CJ030_MR1G004774</name>
</gene>
<sequence>MEATKQLEASRRQKGQQSHLCRSQKRLCGFLFHLLSLPIGSVVGLLSSRNMVGCIGNLYKSIEDLNVAYQHATFKSSISNKYNSACPSCASRTSYEVQYTAKNHAKAGSASEEVYVKGLVTYMVMDDLSVAPISMIAGIAVLNKCNISEFHVFEERTVGFGIDEVR</sequence>
<keyword evidence="2" id="KW-1185">Reference proteome</keyword>
<dbReference type="PANTHER" id="PTHR33103">
    <property type="entry name" value="OS01G0153900 PROTEIN"/>
    <property type="match status" value="1"/>
</dbReference>